<reference evidence="2 3" key="1">
    <citation type="submission" date="2021-06" db="EMBL/GenBank/DDBJ databases">
        <title>Caerostris extrusa draft genome.</title>
        <authorList>
            <person name="Kono N."/>
            <person name="Arakawa K."/>
        </authorList>
    </citation>
    <scope>NUCLEOTIDE SEQUENCE [LARGE SCALE GENOMIC DNA]</scope>
</reference>
<comment type="caution">
    <text evidence="2">The sequence shown here is derived from an EMBL/GenBank/DDBJ whole genome shotgun (WGS) entry which is preliminary data.</text>
</comment>
<dbReference type="Proteomes" id="UP001054945">
    <property type="component" value="Unassembled WGS sequence"/>
</dbReference>
<organism evidence="2 3">
    <name type="scientific">Caerostris extrusa</name>
    <name type="common">Bark spider</name>
    <name type="synonym">Caerostris bankana</name>
    <dbReference type="NCBI Taxonomy" id="172846"/>
    <lineage>
        <taxon>Eukaryota</taxon>
        <taxon>Metazoa</taxon>
        <taxon>Ecdysozoa</taxon>
        <taxon>Arthropoda</taxon>
        <taxon>Chelicerata</taxon>
        <taxon>Arachnida</taxon>
        <taxon>Araneae</taxon>
        <taxon>Araneomorphae</taxon>
        <taxon>Entelegynae</taxon>
        <taxon>Araneoidea</taxon>
        <taxon>Araneidae</taxon>
        <taxon>Caerostris</taxon>
    </lineage>
</organism>
<dbReference type="EMBL" id="BPLR01001881">
    <property type="protein sequence ID" value="GIX67498.1"/>
    <property type="molecule type" value="Genomic_DNA"/>
</dbReference>
<protein>
    <submittedName>
        <fullName evidence="2">Uncharacterized protein</fullName>
    </submittedName>
</protein>
<sequence length="73" mass="7719">MSGGLTAEDRLLMLLESPEDALGSGSPPVVPSDVGIPKPDSPLRRASHSSSPLIRIEISAPLMQTLSSLIRRN</sequence>
<gene>
    <name evidence="2" type="ORF">CEXT_287341</name>
</gene>
<name>A0AAV4M578_CAEEX</name>
<keyword evidence="3" id="KW-1185">Reference proteome</keyword>
<accession>A0AAV4M578</accession>
<feature type="region of interest" description="Disordered" evidence="1">
    <location>
        <begin position="17"/>
        <end position="50"/>
    </location>
</feature>
<evidence type="ECO:0000313" key="3">
    <source>
        <dbReference type="Proteomes" id="UP001054945"/>
    </source>
</evidence>
<evidence type="ECO:0000313" key="2">
    <source>
        <dbReference type="EMBL" id="GIX67498.1"/>
    </source>
</evidence>
<proteinExistence type="predicted"/>
<evidence type="ECO:0000256" key="1">
    <source>
        <dbReference type="SAM" id="MobiDB-lite"/>
    </source>
</evidence>
<dbReference type="AlphaFoldDB" id="A0AAV4M578"/>